<feature type="region of interest" description="Disordered" evidence="6">
    <location>
        <begin position="138"/>
        <end position="157"/>
    </location>
</feature>
<keyword evidence="4" id="KW-0722">Serine protease inhibitor</keyword>
<keyword evidence="7" id="KW-0732">Signal</keyword>
<feature type="domain" description="BPTI/Kunitz inhibitor" evidence="8">
    <location>
        <begin position="26"/>
        <end position="78"/>
    </location>
</feature>
<feature type="chain" id="PRO_5007285181" evidence="7">
    <location>
        <begin position="19"/>
        <end position="157"/>
    </location>
</feature>
<dbReference type="Gene3D" id="4.10.410.10">
    <property type="entry name" value="Pancreatic trypsin inhibitor Kunitz domain"/>
    <property type="match status" value="2"/>
</dbReference>
<dbReference type="PANTHER" id="PTHR10083">
    <property type="entry name" value="KUNITZ-TYPE PROTEASE INHIBITOR-RELATED"/>
    <property type="match status" value="1"/>
</dbReference>
<evidence type="ECO:0000256" key="1">
    <source>
        <dbReference type="ARBA" id="ARBA00004613"/>
    </source>
</evidence>
<dbReference type="GO" id="GO:0005615">
    <property type="term" value="C:extracellular space"/>
    <property type="evidence" value="ECO:0007669"/>
    <property type="project" value="TreeGrafter"/>
</dbReference>
<dbReference type="SMART" id="SM00131">
    <property type="entry name" value="KU"/>
    <property type="match status" value="2"/>
</dbReference>
<dbReference type="EMBL" id="GEDV01010525">
    <property type="protein sequence ID" value="JAP78032.1"/>
    <property type="molecule type" value="Transcribed_RNA"/>
</dbReference>
<keyword evidence="3" id="KW-0646">Protease inhibitor</keyword>
<comment type="subcellular location">
    <subcellularLocation>
        <location evidence="1">Secreted</location>
    </subcellularLocation>
</comment>
<sequence>MNVLWLATIITVSAPCIATREFPEKCKAPPSNIENKICERRASLWYFSNSTNECRELTNACGKTENTFSTKKACKKECGKKANTKKMHRLCWQRPRQEKCKAAFPRWYWSAQKGCKLYTGCYKNGFTKFSQCKEKCGGSKWPSRPGPRQNLKHKRRA</sequence>
<evidence type="ECO:0000256" key="3">
    <source>
        <dbReference type="ARBA" id="ARBA00022690"/>
    </source>
</evidence>
<dbReference type="InterPro" id="IPR050098">
    <property type="entry name" value="TFPI/VKTCI-like"/>
</dbReference>
<evidence type="ECO:0000259" key="8">
    <source>
        <dbReference type="PROSITE" id="PS50279"/>
    </source>
</evidence>
<dbReference type="AlphaFoldDB" id="A0A131YHQ4"/>
<dbReference type="SUPFAM" id="SSF57362">
    <property type="entry name" value="BPTI-like"/>
    <property type="match status" value="2"/>
</dbReference>
<keyword evidence="2" id="KW-0964">Secreted</keyword>
<evidence type="ECO:0000256" key="5">
    <source>
        <dbReference type="ARBA" id="ARBA00023157"/>
    </source>
</evidence>
<proteinExistence type="predicted"/>
<dbReference type="Pfam" id="PF00014">
    <property type="entry name" value="Kunitz_BPTI"/>
    <property type="match status" value="1"/>
</dbReference>
<evidence type="ECO:0000256" key="6">
    <source>
        <dbReference type="SAM" id="MobiDB-lite"/>
    </source>
</evidence>
<dbReference type="InterPro" id="IPR036880">
    <property type="entry name" value="Kunitz_BPTI_sf"/>
</dbReference>
<feature type="signal peptide" evidence="7">
    <location>
        <begin position="1"/>
        <end position="18"/>
    </location>
</feature>
<dbReference type="PROSITE" id="PS50279">
    <property type="entry name" value="BPTI_KUNITZ_2"/>
    <property type="match status" value="1"/>
</dbReference>
<name>A0A131YHQ4_RHIAP</name>
<dbReference type="GO" id="GO:0004867">
    <property type="term" value="F:serine-type endopeptidase inhibitor activity"/>
    <property type="evidence" value="ECO:0007669"/>
    <property type="project" value="UniProtKB-KW"/>
</dbReference>
<evidence type="ECO:0000256" key="7">
    <source>
        <dbReference type="SAM" id="SignalP"/>
    </source>
</evidence>
<keyword evidence="5" id="KW-1015">Disulfide bond</keyword>
<evidence type="ECO:0000313" key="9">
    <source>
        <dbReference type="EMBL" id="JAP78032.1"/>
    </source>
</evidence>
<reference evidence="9" key="1">
    <citation type="journal article" date="2016" name="Ticks Tick Borne Dis.">
        <title>De novo assembly and annotation of the salivary gland transcriptome of Rhipicephalus appendiculatus male and female ticks during blood feeding.</title>
        <authorList>
            <person name="de Castro M.H."/>
            <person name="de Klerk D."/>
            <person name="Pienaar R."/>
            <person name="Latif A.A."/>
            <person name="Rees D.J."/>
            <person name="Mans B.J."/>
        </authorList>
    </citation>
    <scope>NUCLEOTIDE SEQUENCE</scope>
    <source>
        <tissue evidence="9">Salivary glands</tissue>
    </source>
</reference>
<evidence type="ECO:0000256" key="4">
    <source>
        <dbReference type="ARBA" id="ARBA00022900"/>
    </source>
</evidence>
<protein>
    <submittedName>
        <fullName evidence="9">Pancreatic trypsin inhibitor</fullName>
    </submittedName>
</protein>
<accession>A0A131YHQ4</accession>
<dbReference type="PANTHER" id="PTHR10083:SF217">
    <property type="entry name" value="BOOPHILIN-H2"/>
    <property type="match status" value="1"/>
</dbReference>
<evidence type="ECO:0000256" key="2">
    <source>
        <dbReference type="ARBA" id="ARBA00022525"/>
    </source>
</evidence>
<organism evidence="9">
    <name type="scientific">Rhipicephalus appendiculatus</name>
    <name type="common">Brown ear tick</name>
    <dbReference type="NCBI Taxonomy" id="34631"/>
    <lineage>
        <taxon>Eukaryota</taxon>
        <taxon>Metazoa</taxon>
        <taxon>Ecdysozoa</taxon>
        <taxon>Arthropoda</taxon>
        <taxon>Chelicerata</taxon>
        <taxon>Arachnida</taxon>
        <taxon>Acari</taxon>
        <taxon>Parasitiformes</taxon>
        <taxon>Ixodida</taxon>
        <taxon>Ixodoidea</taxon>
        <taxon>Ixodidae</taxon>
        <taxon>Rhipicephalinae</taxon>
        <taxon>Rhipicephalus</taxon>
        <taxon>Rhipicephalus</taxon>
    </lineage>
</organism>
<dbReference type="InterPro" id="IPR002223">
    <property type="entry name" value="Kunitz_BPTI"/>
</dbReference>